<name>A0A1Y2IR25_TRAC3</name>
<keyword evidence="2" id="KW-1185">Reference proteome</keyword>
<proteinExistence type="predicted"/>
<evidence type="ECO:0000313" key="2">
    <source>
        <dbReference type="Proteomes" id="UP000193067"/>
    </source>
</evidence>
<sequence>MRKVRVSEACKGSEPAIRSRCLAFCVDRRLTARGVFCSKTLACESEGKAAGVDQRGLVAVGAQGGRQGDGTRGYTAIAVEAAPRTRECGKATREQVRQTERDSGSCTSGERRRLPRTYCIPRERSSRNFPTALFSSHLACVYILSLARFIRASPSPSEPLILHLPPSLSSCSCEPR</sequence>
<dbReference type="AlphaFoldDB" id="A0A1Y2IR25"/>
<evidence type="ECO:0000313" key="1">
    <source>
        <dbReference type="EMBL" id="OSD03576.1"/>
    </source>
</evidence>
<organism evidence="1 2">
    <name type="scientific">Trametes coccinea (strain BRFM310)</name>
    <name type="common">Pycnoporus coccineus</name>
    <dbReference type="NCBI Taxonomy" id="1353009"/>
    <lineage>
        <taxon>Eukaryota</taxon>
        <taxon>Fungi</taxon>
        <taxon>Dikarya</taxon>
        <taxon>Basidiomycota</taxon>
        <taxon>Agaricomycotina</taxon>
        <taxon>Agaricomycetes</taxon>
        <taxon>Polyporales</taxon>
        <taxon>Polyporaceae</taxon>
        <taxon>Trametes</taxon>
    </lineage>
</organism>
<protein>
    <submittedName>
        <fullName evidence="1">Uncharacterized protein</fullName>
    </submittedName>
</protein>
<reference evidence="1 2" key="1">
    <citation type="journal article" date="2015" name="Biotechnol. Biofuels">
        <title>Enhanced degradation of softwood versus hardwood by the white-rot fungus Pycnoporus coccineus.</title>
        <authorList>
            <person name="Couturier M."/>
            <person name="Navarro D."/>
            <person name="Chevret D."/>
            <person name="Henrissat B."/>
            <person name="Piumi F."/>
            <person name="Ruiz-Duenas F.J."/>
            <person name="Martinez A.T."/>
            <person name="Grigoriev I.V."/>
            <person name="Riley R."/>
            <person name="Lipzen A."/>
            <person name="Berrin J.G."/>
            <person name="Master E.R."/>
            <person name="Rosso M.N."/>
        </authorList>
    </citation>
    <scope>NUCLEOTIDE SEQUENCE [LARGE SCALE GENOMIC DNA]</scope>
    <source>
        <strain evidence="1 2">BRFM310</strain>
    </source>
</reference>
<accession>A0A1Y2IR25</accession>
<gene>
    <name evidence="1" type="ORF">PYCCODRAFT_235047</name>
</gene>
<dbReference type="Proteomes" id="UP000193067">
    <property type="component" value="Unassembled WGS sequence"/>
</dbReference>
<dbReference type="EMBL" id="KZ084100">
    <property type="protein sequence ID" value="OSD03576.1"/>
    <property type="molecule type" value="Genomic_DNA"/>
</dbReference>